<name>A0A1C1CI88_9EURO</name>
<feature type="compositionally biased region" description="Polar residues" evidence="2">
    <location>
        <begin position="355"/>
        <end position="373"/>
    </location>
</feature>
<keyword evidence="5" id="KW-1185">Reference proteome</keyword>
<feature type="compositionally biased region" description="Low complexity" evidence="2">
    <location>
        <begin position="241"/>
        <end position="261"/>
    </location>
</feature>
<sequence length="878" mass="95533">MANNELQRTEYLNLLASLQPEQAINILNDRVTLITKINTDIADWLQERRKIEEVYVASLRKLARRPQQDGAAALGIFQMPWQRIVSGTENLAASHETLATKIETDVETPLRTWASRNRGFKDLSTAQVNLSNIAKELSGAQKKAAKGGRRADTASSTVEDASRQWESQAPYVFEQLQVVDESRVNHLRDVLTQFQTHEVDSIEKNKVSAESCLGALLNVETADEIKTFAARVTTGGGGGLLRRLSSATAGTGGRPTSSLRAPPTPPPPRGTTDSNSVRSSSFAGQGRPAPLPDLPPQKEKSKLSGLKRLGTVMNRRKSIAPPVSSSTEEKRRTRFVPFRRGDSSRSFQDLDESGQDLTPTATQDRPVTSISQNRRYEQPLRDLPEPPLPVPQTNGISQPPNPLEAHPTGNSYQPGLVDTISSPSTQGNNNNNNPYQQMALNQAATADTNESITQAQQALSEASAFPSPPADESARNFMIRDKPIEEDQTEAEQAMANMANQLRSQAQNAGINRAQGSVRGRRDVRNTMYVPSSTDALPQITRASPPVAIPENVTSPENTLASPIQRPPPVSVLQDDHITSDAASMTSSRSLGGPAQHPDLHDAGLSASLIETVHSTFTESGISKSFVLGEIALAYNPAGSQNTDTETIRIQHFELLDKVAANPIFLHQVKPADGQMEEQAGSYTVTTTQLRRPTPMICLKYQLHLEEASLAQYSPILLTPAWQIIEGQVSVIVLYSLNPVFGSEPFTLKNVTINLGLDISDPTFPRAQSAMMAPTAGASFRRKTSSVVWRFPEFVVKPEQERLLVRFITQGLARKGAVDFRFEIAGRTASGVAVERLVEGAKEIDPFADGGDDDGAGKKSWEVVPGRAKLVSGRYTAS</sequence>
<dbReference type="VEuPathDB" id="FungiDB:G647_08390"/>
<gene>
    <name evidence="4" type="ORF">CLCR_11284</name>
</gene>
<accession>A0A1C1CI88</accession>
<dbReference type="OrthoDB" id="331602at2759"/>
<dbReference type="FunFam" id="1.20.1270.60:FF:000102">
    <property type="entry name" value="WGS project CABT00000000 data, contig 2.23"/>
    <property type="match status" value="1"/>
</dbReference>
<dbReference type="PROSITE" id="PS51072">
    <property type="entry name" value="MHD"/>
    <property type="match status" value="1"/>
</dbReference>
<evidence type="ECO:0000313" key="4">
    <source>
        <dbReference type="EMBL" id="OCT48244.1"/>
    </source>
</evidence>
<dbReference type="Proteomes" id="UP000094526">
    <property type="component" value="Unassembled WGS sequence"/>
</dbReference>
<dbReference type="Gene3D" id="1.20.1270.60">
    <property type="entry name" value="Arfaptin homology (AH) domain/BAR domain"/>
    <property type="match status" value="1"/>
</dbReference>
<dbReference type="GO" id="GO:0032185">
    <property type="term" value="P:septin cytoskeleton organization"/>
    <property type="evidence" value="ECO:0007669"/>
    <property type="project" value="TreeGrafter"/>
</dbReference>
<evidence type="ECO:0000256" key="2">
    <source>
        <dbReference type="SAM" id="MobiDB-lite"/>
    </source>
</evidence>
<protein>
    <recommendedName>
        <fullName evidence="3">MHD domain-containing protein</fullName>
    </recommendedName>
</protein>
<dbReference type="Pfam" id="PF00611">
    <property type="entry name" value="FCH"/>
    <property type="match status" value="1"/>
</dbReference>
<dbReference type="AlphaFoldDB" id="A0A1C1CI88"/>
<feature type="compositionally biased region" description="Polar residues" evidence="2">
    <location>
        <begin position="434"/>
        <end position="460"/>
    </location>
</feature>
<dbReference type="Pfam" id="PF10291">
    <property type="entry name" value="muHD"/>
    <property type="match status" value="1"/>
</dbReference>
<evidence type="ECO:0000256" key="1">
    <source>
        <dbReference type="ARBA" id="ARBA00022583"/>
    </source>
</evidence>
<dbReference type="InterPro" id="IPR018808">
    <property type="entry name" value="Muniscin_C"/>
</dbReference>
<dbReference type="PANTHER" id="PTHR23065:SF54">
    <property type="entry name" value="SUPPRESSOR OF YEAST PROFILIN DELETION"/>
    <property type="match status" value="1"/>
</dbReference>
<dbReference type="InterPro" id="IPR001060">
    <property type="entry name" value="FCH_dom"/>
</dbReference>
<evidence type="ECO:0000313" key="5">
    <source>
        <dbReference type="Proteomes" id="UP000094526"/>
    </source>
</evidence>
<dbReference type="PANTHER" id="PTHR23065">
    <property type="entry name" value="PROLINE-SERINE-THREONINE PHOSPHATASE INTERACTING PROTEIN 1"/>
    <property type="match status" value="1"/>
</dbReference>
<dbReference type="GO" id="GO:0032153">
    <property type="term" value="C:cell division site"/>
    <property type="evidence" value="ECO:0007669"/>
    <property type="project" value="TreeGrafter"/>
</dbReference>
<dbReference type="GO" id="GO:0005886">
    <property type="term" value="C:plasma membrane"/>
    <property type="evidence" value="ECO:0007669"/>
    <property type="project" value="TreeGrafter"/>
</dbReference>
<comment type="caution">
    <text evidence="4">The sequence shown here is derived from an EMBL/GenBank/DDBJ whole genome shotgun (WGS) entry which is preliminary data.</text>
</comment>
<feature type="domain" description="MHD" evidence="3">
    <location>
        <begin position="602"/>
        <end position="864"/>
    </location>
</feature>
<dbReference type="InterPro" id="IPR028565">
    <property type="entry name" value="MHD"/>
</dbReference>
<proteinExistence type="predicted"/>
<feature type="compositionally biased region" description="Polar residues" evidence="2">
    <location>
        <begin position="408"/>
        <end position="427"/>
    </location>
</feature>
<reference evidence="5" key="1">
    <citation type="submission" date="2015-07" db="EMBL/GenBank/DDBJ databases">
        <authorList>
            <person name="Teixeira M.M."/>
            <person name="Souza R.C."/>
            <person name="Almeida L.G."/>
            <person name="Vicente V.A."/>
            <person name="de Hoog S."/>
            <person name="Bocca A.L."/>
            <person name="de Almeida S.R."/>
            <person name="Vasconcelos A.T."/>
            <person name="Felipe M.S."/>
        </authorList>
    </citation>
    <scope>NUCLEOTIDE SEQUENCE [LARGE SCALE GENOMIC DNA]</scope>
    <source>
        <strain evidence="5">KSF</strain>
    </source>
</reference>
<dbReference type="InterPro" id="IPR027267">
    <property type="entry name" value="AH/BAR_dom_sf"/>
</dbReference>
<organism evidence="4 5">
    <name type="scientific">Cladophialophora carrionii</name>
    <dbReference type="NCBI Taxonomy" id="86049"/>
    <lineage>
        <taxon>Eukaryota</taxon>
        <taxon>Fungi</taxon>
        <taxon>Dikarya</taxon>
        <taxon>Ascomycota</taxon>
        <taxon>Pezizomycotina</taxon>
        <taxon>Eurotiomycetes</taxon>
        <taxon>Chaetothyriomycetidae</taxon>
        <taxon>Chaetothyriales</taxon>
        <taxon>Herpotrichiellaceae</taxon>
        <taxon>Cladophialophora</taxon>
    </lineage>
</organism>
<keyword evidence="1" id="KW-0254">Endocytosis</keyword>
<dbReference type="STRING" id="86049.A0A1C1CI88"/>
<dbReference type="SUPFAM" id="SSF103657">
    <property type="entry name" value="BAR/IMD domain-like"/>
    <property type="match status" value="1"/>
</dbReference>
<dbReference type="GO" id="GO:0006897">
    <property type="term" value="P:endocytosis"/>
    <property type="evidence" value="ECO:0007669"/>
    <property type="project" value="UniProtKB-KW"/>
</dbReference>
<dbReference type="GO" id="GO:0030139">
    <property type="term" value="C:endocytic vesicle"/>
    <property type="evidence" value="ECO:0007669"/>
    <property type="project" value="TreeGrafter"/>
</dbReference>
<dbReference type="VEuPathDB" id="FungiDB:CLCR_11284"/>
<dbReference type="EMBL" id="LGRB01000012">
    <property type="protein sequence ID" value="OCT48244.1"/>
    <property type="molecule type" value="Genomic_DNA"/>
</dbReference>
<feature type="region of interest" description="Disordered" evidence="2">
    <location>
        <begin position="236"/>
        <end position="474"/>
    </location>
</feature>
<evidence type="ECO:0000259" key="3">
    <source>
        <dbReference type="PROSITE" id="PS51072"/>
    </source>
</evidence>
<feature type="region of interest" description="Disordered" evidence="2">
    <location>
        <begin position="141"/>
        <end position="161"/>
    </location>
</feature>
<feature type="compositionally biased region" description="Basic and acidic residues" evidence="2">
    <location>
        <begin position="374"/>
        <end position="384"/>
    </location>
</feature>
<dbReference type="CDD" id="cd07650">
    <property type="entry name" value="F-BAR_Syp1p_like"/>
    <property type="match status" value="1"/>
</dbReference>
<dbReference type="eggNOG" id="ENOG502QQAW">
    <property type="taxonomic scope" value="Eukaryota"/>
</dbReference>